<feature type="region of interest" description="Disordered" evidence="1">
    <location>
        <begin position="815"/>
        <end position="854"/>
    </location>
</feature>
<feature type="region of interest" description="Disordered" evidence="1">
    <location>
        <begin position="757"/>
        <end position="780"/>
    </location>
</feature>
<reference evidence="3 4" key="1">
    <citation type="submission" date="2023-03" db="EMBL/GenBank/DDBJ databases">
        <title>Genome insight into feeding habits of ladybird beetles.</title>
        <authorList>
            <person name="Li H.-S."/>
            <person name="Huang Y.-H."/>
            <person name="Pang H."/>
        </authorList>
    </citation>
    <scope>NUCLEOTIDE SEQUENCE [LARGE SCALE GENOMIC DNA]</scope>
    <source>
        <strain evidence="3">SYSU_2023b</strain>
        <tissue evidence="3">Whole body</tissue>
    </source>
</reference>
<keyword evidence="4" id="KW-1185">Reference proteome</keyword>
<feature type="compositionally biased region" description="Polar residues" evidence="1">
    <location>
        <begin position="1176"/>
        <end position="1190"/>
    </location>
</feature>
<feature type="signal peptide" evidence="2">
    <location>
        <begin position="1"/>
        <end position="17"/>
    </location>
</feature>
<feature type="compositionally biased region" description="Basic and acidic residues" evidence="1">
    <location>
        <begin position="830"/>
        <end position="854"/>
    </location>
</feature>
<evidence type="ECO:0000313" key="3">
    <source>
        <dbReference type="EMBL" id="KAK9874194.1"/>
    </source>
</evidence>
<accession>A0AAW1U0P4</accession>
<keyword evidence="2" id="KW-0732">Signal</keyword>
<name>A0AAW1U0P4_9CUCU</name>
<evidence type="ECO:0000313" key="4">
    <source>
        <dbReference type="Proteomes" id="UP001431783"/>
    </source>
</evidence>
<gene>
    <name evidence="3" type="ORF">WA026_002546</name>
</gene>
<evidence type="ECO:0000256" key="1">
    <source>
        <dbReference type="SAM" id="MobiDB-lite"/>
    </source>
</evidence>
<feature type="compositionally biased region" description="Basic residues" evidence="1">
    <location>
        <begin position="1219"/>
        <end position="1230"/>
    </location>
</feature>
<proteinExistence type="predicted"/>
<dbReference type="EMBL" id="JARQZJ010000031">
    <property type="protein sequence ID" value="KAK9874194.1"/>
    <property type="molecule type" value="Genomic_DNA"/>
</dbReference>
<protein>
    <submittedName>
        <fullName evidence="3">Uncharacterized protein</fullName>
    </submittedName>
</protein>
<evidence type="ECO:0000256" key="2">
    <source>
        <dbReference type="SAM" id="SignalP"/>
    </source>
</evidence>
<organism evidence="3 4">
    <name type="scientific">Henosepilachna vigintioctopunctata</name>
    <dbReference type="NCBI Taxonomy" id="420089"/>
    <lineage>
        <taxon>Eukaryota</taxon>
        <taxon>Metazoa</taxon>
        <taxon>Ecdysozoa</taxon>
        <taxon>Arthropoda</taxon>
        <taxon>Hexapoda</taxon>
        <taxon>Insecta</taxon>
        <taxon>Pterygota</taxon>
        <taxon>Neoptera</taxon>
        <taxon>Endopterygota</taxon>
        <taxon>Coleoptera</taxon>
        <taxon>Polyphaga</taxon>
        <taxon>Cucujiformia</taxon>
        <taxon>Coccinelloidea</taxon>
        <taxon>Coccinellidae</taxon>
        <taxon>Epilachninae</taxon>
        <taxon>Epilachnini</taxon>
        <taxon>Henosepilachna</taxon>
    </lineage>
</organism>
<feature type="compositionally biased region" description="Basic and acidic residues" evidence="1">
    <location>
        <begin position="1191"/>
        <end position="1218"/>
    </location>
</feature>
<feature type="chain" id="PRO_5044013563" evidence="2">
    <location>
        <begin position="18"/>
        <end position="1230"/>
    </location>
</feature>
<sequence length="1230" mass="141965">MKIFALCFLAFVAGALADCGCLKCNPNLRVVSLANAPVKVIFRDGNRVSPYREPYTLQTAIPAAPRPFVPNEYDYQLQVVPVGSPGLNCGGSTYNYDLQTAVLPPEPLVAPLMNLKTNTERIVLDSPYPNLFRGSTCNTGSPCPALEGRPLPPLAPLAYDYKPRGPTIEYLNTCRRYAHIFSNNSDAITRRNTRNFSKCRQKRDLIRRKNEIVRRKRDILELPMNFMFKFLPNLFKGPILNVLHAIQYNANPAVIRARVNANKNLLKSQAAKVKLKNKYLDHNFKDQALRLNLGPNQNLKQFIHSPHNIGKISVDKKESNKRLKMHSPPKVSNNIKKQDFQKQFSYDSSNISTPTIEFWKDLIATLLSIKHQESQKAGKKPRIFIDKKYGRKIDEHPQIDILYPTSKNIFDTESNHETNDILVQASNTWKDFLATLKIPKKSKNELSKVSSSRKPAKISTKIDSESSEVENLLSKSGYTADEIRNDLLEKLKSFNEVLGRTKRSPANEANFELKNNNMPKKHAVKRYADIHNGQMNSILPTSKGKCLHQLKSLNETFKRKRRSILLGKDEFSLPFFEIQDDVLDNATNGFEDSEEIVGSHHYHNERNHKSKYENSENDYDDEILGHSFNDHPFVVLLRAPLQFLQQFQNIRKNFQPILYGFPKLLQSSRKYLRDLGKNFQTGVLDFASNIIGDFDNSAPLQHLSFLSPKRPRRNIDQKSYIIDYPIDGKHQRQKRYILKVVDEGEVQEFLEEKLGGYFDDDNEEKERHKNNSEEEISSGNIHRKNIGKKFIVRKLSPKVILDNNGKAFVEINGNKRPLFSGKHHHATRTSLEKSDHETDKETSEPETKNIDPTEHDINNKIDEVIEKAKRKLKGDDILESSNSDEMPTQTVKEKIFQISADIQNLINLNFCEYNEIYEGLLKLENLRKLTTEYWKNVMINEKTNDIRCKIRILNYFREMQNEKDSVTKRIVQMLKTSDKFIVKKMIKLLVRLQKLQCLIQKVVDHFDNRMKIGTISDTEREIKFVDYLSTLNFVVGKSKEDVEYSLNKDKNEALERGIRLLENLRVLLQKDDTYTINEIAKQIWEMKNIEKLQHDTIDEMNKKLEENMKIRKELKILFDLLKQIEASEDACGKLLTKYDNHLVGSKSPLSSDRRLRERQSLAERLLGTSAGPPDQQPTSDDIQESFPNTETEGKPNKNEKPKSQETKKPMNTKSDTEHHKNKIRKSCVES</sequence>
<feature type="region of interest" description="Disordered" evidence="1">
    <location>
        <begin position="1164"/>
        <end position="1230"/>
    </location>
</feature>
<comment type="caution">
    <text evidence="3">The sequence shown here is derived from an EMBL/GenBank/DDBJ whole genome shotgun (WGS) entry which is preliminary data.</text>
</comment>
<dbReference type="Proteomes" id="UP001431783">
    <property type="component" value="Unassembled WGS sequence"/>
</dbReference>
<dbReference type="AlphaFoldDB" id="A0AAW1U0P4"/>